<dbReference type="OrthoDB" id="360540at2759"/>
<dbReference type="Proteomes" id="UP000001744">
    <property type="component" value="Unassembled WGS sequence"/>
</dbReference>
<sequence length="319" mass="36260">METTKAHVLNCQFSSWYPKFKKLTPRARILKPIPPSVLNYLNQDGIFLGGSDDDENEDDGEIKDEDDENVQRARVSAEDLKLITDTIEELGGSVVPKLNWSTPKDALWIAPTNSLKCTNASDILLLLKASDFVAHDLDDPFDNCKDDVVGKLTENFSYELVLKEWFPIHTSHEYRCFVKGRKLVAVSQRDPNYYDFLEKEAPEHLELLIELSEKLHDFPDENFVFDAYIQKDRAFLIDINPYSLTTDGQLFSWSEINKLNTDDPVLRLVPKGPFGSSGSMYSENRVPFDMVAANLGGNISEFANSMQQSMAAEEKKDKF</sequence>
<dbReference type="JaponicusDB" id="SJAG_00353">
    <property type="gene designation" value="cdc123"/>
</dbReference>
<organism evidence="3 5">
    <name type="scientific">Schizosaccharomyces japonicus (strain yFS275 / FY16936)</name>
    <name type="common">Fission yeast</name>
    <dbReference type="NCBI Taxonomy" id="402676"/>
    <lineage>
        <taxon>Eukaryota</taxon>
        <taxon>Fungi</taxon>
        <taxon>Dikarya</taxon>
        <taxon>Ascomycota</taxon>
        <taxon>Taphrinomycotina</taxon>
        <taxon>Schizosaccharomycetes</taxon>
        <taxon>Schizosaccharomycetales</taxon>
        <taxon>Schizosaccharomycetaceae</taxon>
        <taxon>Schizosaccharomyces</taxon>
    </lineage>
</organism>
<dbReference type="GeneID" id="7049500"/>
<evidence type="ECO:0000313" key="3">
    <source>
        <dbReference type="EMBL" id="EEB05346.2"/>
    </source>
</evidence>
<comment type="similarity">
    <text evidence="1">Belongs to the CDC123 family.</text>
</comment>
<dbReference type="GO" id="GO:0044183">
    <property type="term" value="F:protein folding chaperone"/>
    <property type="evidence" value="ECO:0007669"/>
    <property type="project" value="EnsemblFungi"/>
</dbReference>
<dbReference type="PANTHER" id="PTHR15323:SF6">
    <property type="entry name" value="CELL DIVISION CYCLE PROTEIN 123 HOMOLOG"/>
    <property type="match status" value="1"/>
</dbReference>
<dbReference type="EMBL" id="KE651166">
    <property type="protein sequence ID" value="EEB05346.2"/>
    <property type="molecule type" value="Genomic_DNA"/>
</dbReference>
<dbReference type="STRING" id="402676.B6JVE5"/>
<dbReference type="AlphaFoldDB" id="B6JVE5"/>
<dbReference type="GO" id="GO:0000287">
    <property type="term" value="F:magnesium ion binding"/>
    <property type="evidence" value="ECO:0007669"/>
    <property type="project" value="EnsemblFungi"/>
</dbReference>
<evidence type="ECO:0000256" key="1">
    <source>
        <dbReference type="ARBA" id="ARBA00011047"/>
    </source>
</evidence>
<dbReference type="RefSeq" id="XP_002171639.2">
    <property type="nucleotide sequence ID" value="XM_002171603.2"/>
</dbReference>
<evidence type="ECO:0000313" key="4">
    <source>
        <dbReference type="JaponicusDB" id="SJAG_00353"/>
    </source>
</evidence>
<proteinExistence type="inferred from homology"/>
<evidence type="ECO:0000256" key="2">
    <source>
        <dbReference type="SAM" id="MobiDB-lite"/>
    </source>
</evidence>
<name>B6JVE5_SCHJY</name>
<dbReference type="HOGENOM" id="CLU_034402_2_0_1"/>
<accession>B6JVE5</accession>
<gene>
    <name evidence="4" type="primary">cdc123</name>
    <name evidence="3" type="ORF">SJAG_00353</name>
</gene>
<dbReference type="GO" id="GO:0005737">
    <property type="term" value="C:cytoplasm"/>
    <property type="evidence" value="ECO:0000318"/>
    <property type="project" value="GO_Central"/>
</dbReference>
<dbReference type="InterPro" id="IPR009772">
    <property type="entry name" value="CDC123"/>
</dbReference>
<dbReference type="PANTHER" id="PTHR15323">
    <property type="entry name" value="D123 PROTEIN"/>
    <property type="match status" value="1"/>
</dbReference>
<dbReference type="GO" id="GO:1905143">
    <property type="term" value="P:eukaryotic translation initiation factor 2 complex assembly"/>
    <property type="evidence" value="ECO:0007669"/>
    <property type="project" value="EnsemblFungi"/>
</dbReference>
<dbReference type="Pfam" id="PF07065">
    <property type="entry name" value="D123"/>
    <property type="match status" value="1"/>
</dbReference>
<feature type="region of interest" description="Disordered" evidence="2">
    <location>
        <begin position="49"/>
        <end position="70"/>
    </location>
</feature>
<dbReference type="GO" id="GO:0005524">
    <property type="term" value="F:ATP binding"/>
    <property type="evidence" value="ECO:0007669"/>
    <property type="project" value="EnsemblFungi"/>
</dbReference>
<dbReference type="OMA" id="SGVIMEM"/>
<dbReference type="eggNOG" id="KOG2983">
    <property type="taxonomic scope" value="Eukaryota"/>
</dbReference>
<protein>
    <submittedName>
        <fullName evidence="3">D123 family protein</fullName>
    </submittedName>
</protein>
<evidence type="ECO:0000313" key="5">
    <source>
        <dbReference type="Proteomes" id="UP000001744"/>
    </source>
</evidence>
<dbReference type="VEuPathDB" id="FungiDB:SJAG_00353"/>
<keyword evidence="5" id="KW-1185">Reference proteome</keyword>
<feature type="compositionally biased region" description="Acidic residues" evidence="2">
    <location>
        <begin position="51"/>
        <end position="68"/>
    </location>
</feature>
<reference evidence="3 5" key="1">
    <citation type="journal article" date="2011" name="Science">
        <title>Comparative functional genomics of the fission yeasts.</title>
        <authorList>
            <person name="Rhind N."/>
            <person name="Chen Z."/>
            <person name="Yassour M."/>
            <person name="Thompson D.A."/>
            <person name="Haas B.J."/>
            <person name="Habib N."/>
            <person name="Wapinski I."/>
            <person name="Roy S."/>
            <person name="Lin M.F."/>
            <person name="Heiman D.I."/>
            <person name="Young S.K."/>
            <person name="Furuya K."/>
            <person name="Guo Y."/>
            <person name="Pidoux A."/>
            <person name="Chen H.M."/>
            <person name="Robbertse B."/>
            <person name="Goldberg J.M."/>
            <person name="Aoki K."/>
            <person name="Bayne E.H."/>
            <person name="Berlin A.M."/>
            <person name="Desjardins C.A."/>
            <person name="Dobbs E."/>
            <person name="Dukaj L."/>
            <person name="Fan L."/>
            <person name="FitzGerald M.G."/>
            <person name="French C."/>
            <person name="Gujja S."/>
            <person name="Hansen K."/>
            <person name="Keifenheim D."/>
            <person name="Levin J.Z."/>
            <person name="Mosher R.A."/>
            <person name="Mueller C.A."/>
            <person name="Pfiffner J."/>
            <person name="Priest M."/>
            <person name="Russ C."/>
            <person name="Smialowska A."/>
            <person name="Swoboda P."/>
            <person name="Sykes S.M."/>
            <person name="Vaughn M."/>
            <person name="Vengrova S."/>
            <person name="Yoder R."/>
            <person name="Zeng Q."/>
            <person name="Allshire R."/>
            <person name="Baulcombe D."/>
            <person name="Birren B.W."/>
            <person name="Brown W."/>
            <person name="Ekwall K."/>
            <person name="Kellis M."/>
            <person name="Leatherwood J."/>
            <person name="Levin H."/>
            <person name="Margalit H."/>
            <person name="Martienssen R."/>
            <person name="Nieduszynski C.A."/>
            <person name="Spatafora J.W."/>
            <person name="Friedman N."/>
            <person name="Dalgaard J.Z."/>
            <person name="Baumann P."/>
            <person name="Niki H."/>
            <person name="Regev A."/>
            <person name="Nusbaum C."/>
        </authorList>
    </citation>
    <scope>NUCLEOTIDE SEQUENCE [LARGE SCALE GENOMIC DNA]</scope>
    <source>
        <strain evidence="5">yFS275 / FY16936</strain>
    </source>
</reference>